<evidence type="ECO:0000313" key="4">
    <source>
        <dbReference type="Proteomes" id="UP001335737"/>
    </source>
</evidence>
<accession>A0ABU6KL91</accession>
<dbReference type="EMBL" id="JARZFX010000030">
    <property type="protein sequence ID" value="MEC5426072.1"/>
    <property type="molecule type" value="Genomic_DNA"/>
</dbReference>
<evidence type="ECO:0000313" key="3">
    <source>
        <dbReference type="EMBL" id="MEC5426072.1"/>
    </source>
</evidence>
<dbReference type="Gene3D" id="1.10.10.10">
    <property type="entry name" value="Winged helix-like DNA-binding domain superfamily/Winged helix DNA-binding domain"/>
    <property type="match status" value="1"/>
</dbReference>
<dbReference type="RefSeq" id="WP_327609606.1">
    <property type="nucleotide sequence ID" value="NZ_JARZFX010000030.1"/>
</dbReference>
<protein>
    <submittedName>
        <fullName evidence="3">MarR family transcriptional regulator</fullName>
    </submittedName>
</protein>
<dbReference type="InterPro" id="IPR039422">
    <property type="entry name" value="MarR/SlyA-like"/>
</dbReference>
<comment type="caution">
    <text evidence="3">The sequence shown here is derived from an EMBL/GenBank/DDBJ whole genome shotgun (WGS) entry which is preliminary data.</text>
</comment>
<dbReference type="PANTHER" id="PTHR33164:SF102">
    <property type="entry name" value="TRANSCRIPTIONAL REGULATORY PROTEIN"/>
    <property type="match status" value="1"/>
</dbReference>
<reference evidence="3 4" key="1">
    <citation type="journal article" date="2024" name="Int. J. Syst. Evol. Microbiol.">
        <title>Virgibacillus tibetensis sp. nov., isolated from salt lake on the Tibetan Plateau of China.</title>
        <authorList>
            <person name="Phurbu D."/>
            <person name="Liu Z.-X."/>
            <person name="Wang R."/>
            <person name="Zheng Y.-Y."/>
            <person name="Liu H.-C."/>
            <person name="Zhou Y.-G."/>
            <person name="Yu Y.-J."/>
            <person name="Li A.-H."/>
        </authorList>
    </citation>
    <scope>NUCLEOTIDE SEQUENCE [LARGE SCALE GENOMIC DNA]</scope>
    <source>
        <strain evidence="3 4">C22-A2</strain>
    </source>
</reference>
<proteinExistence type="predicted"/>
<evidence type="ECO:0000259" key="2">
    <source>
        <dbReference type="PROSITE" id="PS50995"/>
    </source>
</evidence>
<dbReference type="InterPro" id="IPR036388">
    <property type="entry name" value="WH-like_DNA-bd_sf"/>
</dbReference>
<feature type="domain" description="HTH marR-type" evidence="2">
    <location>
        <begin position="1"/>
        <end position="138"/>
    </location>
</feature>
<dbReference type="CDD" id="cd00090">
    <property type="entry name" value="HTH_ARSR"/>
    <property type="match status" value="1"/>
</dbReference>
<evidence type="ECO:0000256" key="1">
    <source>
        <dbReference type="ARBA" id="ARBA00023125"/>
    </source>
</evidence>
<sequence>MNSDEKISKTIHSFREVNKFFYRQMWQHANELGVTIVQLHILKILSEEPDLSLQELTKKMNTSKSTVSSTVDRLVKANYIERERSKEDRRAIVLNLTKLGEHKEKEGHALFFKRLSKLGDISEEDVENLLSLHQLIIEKINVTGDEKNDR</sequence>
<name>A0ABU6KL91_9BACI</name>
<dbReference type="SUPFAM" id="SSF46785">
    <property type="entry name" value="Winged helix' DNA-binding domain"/>
    <property type="match status" value="1"/>
</dbReference>
<dbReference type="PANTHER" id="PTHR33164">
    <property type="entry name" value="TRANSCRIPTIONAL REGULATOR, MARR FAMILY"/>
    <property type="match status" value="1"/>
</dbReference>
<dbReference type="InterPro" id="IPR036390">
    <property type="entry name" value="WH_DNA-bd_sf"/>
</dbReference>
<keyword evidence="4" id="KW-1185">Reference proteome</keyword>
<dbReference type="InterPro" id="IPR011991">
    <property type="entry name" value="ArsR-like_HTH"/>
</dbReference>
<dbReference type="Pfam" id="PF01047">
    <property type="entry name" value="MarR"/>
    <property type="match status" value="1"/>
</dbReference>
<dbReference type="SMART" id="SM00347">
    <property type="entry name" value="HTH_MARR"/>
    <property type="match status" value="1"/>
</dbReference>
<dbReference type="PRINTS" id="PR00598">
    <property type="entry name" value="HTHMARR"/>
</dbReference>
<dbReference type="InterPro" id="IPR000835">
    <property type="entry name" value="HTH_MarR-typ"/>
</dbReference>
<dbReference type="Proteomes" id="UP001335737">
    <property type="component" value="Unassembled WGS sequence"/>
</dbReference>
<keyword evidence="1" id="KW-0238">DNA-binding</keyword>
<gene>
    <name evidence="3" type="ORF">QGM71_21730</name>
</gene>
<organism evidence="3 4">
    <name type="scientific">Virgibacillus tibetensis</name>
    <dbReference type="NCBI Taxonomy" id="3042313"/>
    <lineage>
        <taxon>Bacteria</taxon>
        <taxon>Bacillati</taxon>
        <taxon>Bacillota</taxon>
        <taxon>Bacilli</taxon>
        <taxon>Bacillales</taxon>
        <taxon>Bacillaceae</taxon>
        <taxon>Virgibacillus</taxon>
    </lineage>
</organism>
<dbReference type="PROSITE" id="PS50995">
    <property type="entry name" value="HTH_MARR_2"/>
    <property type="match status" value="1"/>
</dbReference>